<name>A0A0N4UU40_ENTVE</name>
<sequence>MYDLPDAIRIVEFLLLQCWFVLKVYILYKCFRVTFAFWRAVYIYRIAPLFYSPKLDQYKNRWTVVTGGTDGIGKAYTIELAKHQFKKFVLIGRNSTKLDNVKKLLGKFYFIY</sequence>
<feature type="transmembrane region" description="Helical" evidence="3">
    <location>
        <begin position="7"/>
        <end position="28"/>
    </location>
</feature>
<evidence type="ECO:0000256" key="3">
    <source>
        <dbReference type="SAM" id="Phobius"/>
    </source>
</evidence>
<evidence type="ECO:0000313" key="4">
    <source>
        <dbReference type="EMBL" id="VDD85462.1"/>
    </source>
</evidence>
<reference evidence="6" key="1">
    <citation type="submission" date="2017-02" db="UniProtKB">
        <authorList>
            <consortium name="WormBaseParasite"/>
        </authorList>
    </citation>
    <scope>IDENTIFICATION</scope>
</reference>
<gene>
    <name evidence="4" type="ORF">EVEC_LOCUS605</name>
</gene>
<keyword evidence="5" id="KW-1185">Reference proteome</keyword>
<dbReference type="PANTHER" id="PTHR43899:SF13">
    <property type="entry name" value="RH59310P"/>
    <property type="match status" value="1"/>
</dbReference>
<dbReference type="InterPro" id="IPR051019">
    <property type="entry name" value="VLCFA-Steroid_DH"/>
</dbReference>
<dbReference type="STRING" id="51028.A0A0N4UU40"/>
<reference evidence="4 5" key="2">
    <citation type="submission" date="2018-10" db="EMBL/GenBank/DDBJ databases">
        <authorList>
            <consortium name="Pathogen Informatics"/>
        </authorList>
    </citation>
    <scope>NUCLEOTIDE SEQUENCE [LARGE SCALE GENOMIC DNA]</scope>
</reference>
<dbReference type="GO" id="GO:0016491">
    <property type="term" value="F:oxidoreductase activity"/>
    <property type="evidence" value="ECO:0007669"/>
    <property type="project" value="UniProtKB-KW"/>
</dbReference>
<evidence type="ECO:0000256" key="1">
    <source>
        <dbReference type="ARBA" id="ARBA00006484"/>
    </source>
</evidence>
<organism evidence="6">
    <name type="scientific">Enterobius vermicularis</name>
    <name type="common">Human pinworm</name>
    <dbReference type="NCBI Taxonomy" id="51028"/>
    <lineage>
        <taxon>Eukaryota</taxon>
        <taxon>Metazoa</taxon>
        <taxon>Ecdysozoa</taxon>
        <taxon>Nematoda</taxon>
        <taxon>Chromadorea</taxon>
        <taxon>Rhabditida</taxon>
        <taxon>Spirurina</taxon>
        <taxon>Oxyuridomorpha</taxon>
        <taxon>Oxyuroidea</taxon>
        <taxon>Oxyuridae</taxon>
        <taxon>Enterobius</taxon>
    </lineage>
</organism>
<dbReference type="SUPFAM" id="SSF51735">
    <property type="entry name" value="NAD(P)-binding Rossmann-fold domains"/>
    <property type="match status" value="1"/>
</dbReference>
<accession>A0A0N4UU40</accession>
<evidence type="ECO:0000313" key="5">
    <source>
        <dbReference type="Proteomes" id="UP000274131"/>
    </source>
</evidence>
<dbReference type="PANTHER" id="PTHR43899">
    <property type="entry name" value="RH59310P"/>
    <property type="match status" value="1"/>
</dbReference>
<dbReference type="WBParaSite" id="EVEC_0000088301-mRNA-1">
    <property type="protein sequence ID" value="EVEC_0000088301-mRNA-1"/>
    <property type="gene ID" value="EVEC_0000088301"/>
</dbReference>
<evidence type="ECO:0000256" key="2">
    <source>
        <dbReference type="ARBA" id="ARBA00023002"/>
    </source>
</evidence>
<proteinExistence type="inferred from homology"/>
<dbReference type="EMBL" id="UXUI01001544">
    <property type="protein sequence ID" value="VDD85462.1"/>
    <property type="molecule type" value="Genomic_DNA"/>
</dbReference>
<dbReference type="AlphaFoldDB" id="A0A0N4UU40"/>
<dbReference type="Proteomes" id="UP000274131">
    <property type="component" value="Unassembled WGS sequence"/>
</dbReference>
<evidence type="ECO:0000313" key="6">
    <source>
        <dbReference type="WBParaSite" id="EVEC_0000088301-mRNA-1"/>
    </source>
</evidence>
<keyword evidence="3" id="KW-0472">Membrane</keyword>
<dbReference type="InterPro" id="IPR036291">
    <property type="entry name" value="NAD(P)-bd_dom_sf"/>
</dbReference>
<keyword evidence="2" id="KW-0560">Oxidoreductase</keyword>
<keyword evidence="3" id="KW-0812">Transmembrane</keyword>
<dbReference type="Gene3D" id="3.40.50.720">
    <property type="entry name" value="NAD(P)-binding Rossmann-like Domain"/>
    <property type="match status" value="1"/>
</dbReference>
<comment type="similarity">
    <text evidence="1">Belongs to the short-chain dehydrogenases/reductases (SDR) family.</text>
</comment>
<protein>
    <submittedName>
        <fullName evidence="4 6">Uncharacterized protein</fullName>
    </submittedName>
</protein>
<dbReference type="OrthoDB" id="5545019at2759"/>
<dbReference type="GO" id="GO:0005783">
    <property type="term" value="C:endoplasmic reticulum"/>
    <property type="evidence" value="ECO:0007669"/>
    <property type="project" value="TreeGrafter"/>
</dbReference>
<keyword evidence="3" id="KW-1133">Transmembrane helix</keyword>